<keyword evidence="3" id="KW-1185">Reference proteome</keyword>
<dbReference type="AlphaFoldDB" id="C0CJJ6"/>
<evidence type="ECO:0000313" key="2">
    <source>
        <dbReference type="EMBL" id="EEG50106.1"/>
    </source>
</evidence>
<sequence>MILWGEEKQRNERAFHACVETSDMELVTTRKEDGPMKQGALIFDEQTDRYDIRFDLADYYGGLHCGETFDVMVGGRWRPTRIEMAENWYLVGIHADDLSGLRVRI</sequence>
<dbReference type="Pfam" id="PF17295">
    <property type="entry name" value="DUF5348"/>
    <property type="match status" value="1"/>
</dbReference>
<dbReference type="PATRIC" id="fig|476272.21.peg.2341"/>
<evidence type="ECO:0000259" key="1">
    <source>
        <dbReference type="Pfam" id="PF17295"/>
    </source>
</evidence>
<dbReference type="EMBL" id="ACBZ01000043">
    <property type="protein sequence ID" value="EEG50106.1"/>
    <property type="molecule type" value="Genomic_DNA"/>
</dbReference>
<proteinExistence type="predicted"/>
<reference evidence="2 3" key="2">
    <citation type="submission" date="2009-02" db="EMBL/GenBank/DDBJ databases">
        <title>Draft genome sequence of Blautia hydrogenotrophica DSM 10507 (Ruminococcus hydrogenotrophicus DSM 10507).</title>
        <authorList>
            <person name="Sudarsanam P."/>
            <person name="Ley R."/>
            <person name="Guruge J."/>
            <person name="Turnbaugh P.J."/>
            <person name="Mahowald M."/>
            <person name="Liep D."/>
            <person name="Gordon J."/>
        </authorList>
    </citation>
    <scope>NUCLEOTIDE SEQUENCE [LARGE SCALE GENOMIC DNA]</scope>
    <source>
        <strain evidence="3">DSM 10507 / JCM 14656 / S5a33</strain>
    </source>
</reference>
<dbReference type="Proteomes" id="UP000003100">
    <property type="component" value="Unassembled WGS sequence"/>
</dbReference>
<dbReference type="eggNOG" id="ENOG5032RXG">
    <property type="taxonomic scope" value="Bacteria"/>
</dbReference>
<organism evidence="2 3">
    <name type="scientific">Blautia hydrogenotrophica (strain DSM 10507 / JCM 14656 / S5a33)</name>
    <name type="common">Ruminococcus hydrogenotrophicus</name>
    <dbReference type="NCBI Taxonomy" id="476272"/>
    <lineage>
        <taxon>Bacteria</taxon>
        <taxon>Bacillati</taxon>
        <taxon>Bacillota</taxon>
        <taxon>Clostridia</taxon>
        <taxon>Lachnospirales</taxon>
        <taxon>Lachnospiraceae</taxon>
        <taxon>Blautia</taxon>
    </lineage>
</organism>
<comment type="caution">
    <text evidence="2">The sequence shown here is derived from an EMBL/GenBank/DDBJ whole genome shotgun (WGS) entry which is preliminary data.</text>
</comment>
<reference evidence="2 3" key="1">
    <citation type="submission" date="2009-01" db="EMBL/GenBank/DDBJ databases">
        <authorList>
            <person name="Fulton L."/>
            <person name="Clifton S."/>
            <person name="Fulton B."/>
            <person name="Xu J."/>
            <person name="Minx P."/>
            <person name="Pepin K.H."/>
            <person name="Johnson M."/>
            <person name="Bhonagiri V."/>
            <person name="Nash W.E."/>
            <person name="Mardis E.R."/>
            <person name="Wilson R.K."/>
        </authorList>
    </citation>
    <scope>NUCLEOTIDE SEQUENCE [LARGE SCALE GENOMIC DNA]</scope>
    <source>
        <strain evidence="3">DSM 10507 / JCM 14656 / S5a33</strain>
    </source>
</reference>
<name>C0CJJ6_BLAHS</name>
<dbReference type="InterPro" id="IPR035255">
    <property type="entry name" value="DUF5348"/>
</dbReference>
<accession>C0CJJ6</accession>
<gene>
    <name evidence="2" type="ORF">RUMHYD_00994</name>
</gene>
<dbReference type="Gene3D" id="2.40.10.390">
    <property type="match status" value="1"/>
</dbReference>
<evidence type="ECO:0000313" key="3">
    <source>
        <dbReference type="Proteomes" id="UP000003100"/>
    </source>
</evidence>
<protein>
    <recommendedName>
        <fullName evidence="1">DUF5348 domain-containing protein</fullName>
    </recommendedName>
</protein>
<dbReference type="HOGENOM" id="CLU_2231325_0_0_9"/>
<feature type="domain" description="DUF5348" evidence="1">
    <location>
        <begin position="39"/>
        <end position="105"/>
    </location>
</feature>